<dbReference type="SUPFAM" id="SSF51445">
    <property type="entry name" value="(Trans)glycosidases"/>
    <property type="match status" value="1"/>
</dbReference>
<dbReference type="HOGENOM" id="CLU_841214_0_0_11"/>
<dbReference type="InterPro" id="IPR001223">
    <property type="entry name" value="Glyco_hydro18_cat"/>
</dbReference>
<keyword evidence="3" id="KW-0378">Hydrolase</keyword>
<sequence precursor="true">MRAALATAAVVGAAAVAALGLAALRPGAAPAEPPKRVFAFLSRADGLELRRLAQIGRRISVLAPNWYELDVDSGALHEPWQREPVLRAARRAGVPVWPVVNARTGGSAAIDDPLARARTVAAIVRVASDPAYAGVTLDIEELLATQRDAYTALVRDVAAALAVRRRRLAVYAPRPTRGGSALAYDWPALAAAADLLLVATYNETGPQGPPGPLDSSAGYADVLARAAAVSQTKTVPILGAIGYAWPQTGPGQMVSVIDAEQRRTRCRAPRSVADGNASYRCRGETVYHATSAGLRERARAAGAAGFRWMALFSLGREPRSFWDGMPRVRR</sequence>
<evidence type="ECO:0000256" key="1">
    <source>
        <dbReference type="SAM" id="SignalP"/>
    </source>
</evidence>
<dbReference type="STRING" id="469383.Cwoe_1379"/>
<keyword evidence="1" id="KW-0732">Signal</keyword>
<dbReference type="PANTHER" id="PTHR46066">
    <property type="entry name" value="CHITINASE DOMAIN-CONTAINING PROTEIN 1 FAMILY MEMBER"/>
    <property type="match status" value="1"/>
</dbReference>
<accession>D3EYT4</accession>
<dbReference type="Gene3D" id="3.20.20.80">
    <property type="entry name" value="Glycosidases"/>
    <property type="match status" value="1"/>
</dbReference>
<dbReference type="GO" id="GO:0005975">
    <property type="term" value="P:carbohydrate metabolic process"/>
    <property type="evidence" value="ECO:0007669"/>
    <property type="project" value="InterPro"/>
</dbReference>
<dbReference type="InterPro" id="IPR017853">
    <property type="entry name" value="GH"/>
</dbReference>
<organism evidence="3 4">
    <name type="scientific">Conexibacter woesei (strain DSM 14684 / CCUG 47730 / CIP 108061 / JCM 11494 / NBRC 100937 / ID131577)</name>
    <dbReference type="NCBI Taxonomy" id="469383"/>
    <lineage>
        <taxon>Bacteria</taxon>
        <taxon>Bacillati</taxon>
        <taxon>Actinomycetota</taxon>
        <taxon>Thermoleophilia</taxon>
        <taxon>Solirubrobacterales</taxon>
        <taxon>Conexibacteraceae</taxon>
        <taxon>Conexibacter</taxon>
    </lineage>
</organism>
<dbReference type="InterPro" id="IPR029070">
    <property type="entry name" value="Chitinase_insertion_sf"/>
</dbReference>
<dbReference type="CAZy" id="GH18">
    <property type="family name" value="Glycoside Hydrolase Family 18"/>
</dbReference>
<dbReference type="GO" id="GO:0016787">
    <property type="term" value="F:hydrolase activity"/>
    <property type="evidence" value="ECO:0007669"/>
    <property type="project" value="UniProtKB-KW"/>
</dbReference>
<proteinExistence type="predicted"/>
<feature type="signal peptide" evidence="1">
    <location>
        <begin position="1"/>
        <end position="28"/>
    </location>
</feature>
<dbReference type="EMBL" id="CP001854">
    <property type="protein sequence ID" value="ADB49808.1"/>
    <property type="molecule type" value="Genomic_DNA"/>
</dbReference>
<name>D3EYT4_CONWI</name>
<dbReference type="Pfam" id="PF00704">
    <property type="entry name" value="Glyco_hydro_18"/>
    <property type="match status" value="1"/>
</dbReference>
<gene>
    <name evidence="3" type="ordered locus">Cwoe_1379</name>
</gene>
<keyword evidence="4" id="KW-1185">Reference proteome</keyword>
<dbReference type="PANTHER" id="PTHR46066:SF2">
    <property type="entry name" value="CHITINASE DOMAIN-CONTAINING PROTEIN 1"/>
    <property type="match status" value="1"/>
</dbReference>
<dbReference type="RefSeq" id="WP_012932859.1">
    <property type="nucleotide sequence ID" value="NC_013739.1"/>
</dbReference>
<evidence type="ECO:0000313" key="4">
    <source>
        <dbReference type="Proteomes" id="UP000008229"/>
    </source>
</evidence>
<protein>
    <submittedName>
        <fullName evidence="3">Glycosyl hydrolase-like protein</fullName>
    </submittedName>
</protein>
<feature type="chain" id="PRO_5038588194" evidence="1">
    <location>
        <begin position="29"/>
        <end position="330"/>
    </location>
</feature>
<feature type="domain" description="GH18" evidence="2">
    <location>
        <begin position="108"/>
        <end position="215"/>
    </location>
</feature>
<dbReference type="Proteomes" id="UP000008229">
    <property type="component" value="Chromosome"/>
</dbReference>
<evidence type="ECO:0000313" key="3">
    <source>
        <dbReference type="EMBL" id="ADB49808.1"/>
    </source>
</evidence>
<dbReference type="Gene3D" id="3.10.50.10">
    <property type="match status" value="1"/>
</dbReference>
<evidence type="ECO:0000259" key="2">
    <source>
        <dbReference type="Pfam" id="PF00704"/>
    </source>
</evidence>
<dbReference type="KEGG" id="cwo:Cwoe_1379"/>
<dbReference type="AlphaFoldDB" id="D3EYT4"/>
<dbReference type="eggNOG" id="COG3858">
    <property type="taxonomic scope" value="Bacteria"/>
</dbReference>
<reference evidence="3 4" key="1">
    <citation type="journal article" date="2010" name="Stand. Genomic Sci.">
        <title>Complete genome sequence of Conexibacter woesei type strain (ID131577).</title>
        <authorList>
            <person name="Pukall R."/>
            <person name="Lapidus A."/>
            <person name="Glavina Del Rio T."/>
            <person name="Copeland A."/>
            <person name="Tice H."/>
            <person name="Cheng J.-F."/>
            <person name="Lucas S."/>
            <person name="Chen F."/>
            <person name="Nolan M."/>
            <person name="Bruce D."/>
            <person name="Goodwin L."/>
            <person name="Pitluck S."/>
            <person name="Mavromatis K."/>
            <person name="Ivanova N."/>
            <person name="Ovchinnikova G."/>
            <person name="Pati A."/>
            <person name="Chen A."/>
            <person name="Palaniappan K."/>
            <person name="Land M."/>
            <person name="Hauser L."/>
            <person name="Chang Y.-J."/>
            <person name="Jeffries C.D."/>
            <person name="Chain P."/>
            <person name="Meincke L."/>
            <person name="Sims D."/>
            <person name="Brettin T."/>
            <person name="Detter J.C."/>
            <person name="Rohde M."/>
            <person name="Goeker M."/>
            <person name="Bristow J."/>
            <person name="Eisen J.A."/>
            <person name="Markowitz V."/>
            <person name="Kyrpides N.C."/>
            <person name="Klenk H.-P."/>
            <person name="Hugenholtz P."/>
        </authorList>
    </citation>
    <scope>NUCLEOTIDE SEQUENCE [LARGE SCALE GENOMIC DNA]</scope>
    <source>
        <strain evidence="4">DSM 14684 / CIP 108061 / JCM 11494 / NBRC 100937 / ID131577</strain>
    </source>
</reference>
<dbReference type="OrthoDB" id="99456at2"/>
<reference evidence="4" key="2">
    <citation type="submission" date="2010-01" db="EMBL/GenBank/DDBJ databases">
        <title>The complete genome of Conexibacter woesei DSM 14684.</title>
        <authorList>
            <consortium name="US DOE Joint Genome Institute (JGI-PGF)"/>
            <person name="Lucas S."/>
            <person name="Copeland A."/>
            <person name="Lapidus A."/>
            <person name="Glavina del Rio T."/>
            <person name="Dalin E."/>
            <person name="Tice H."/>
            <person name="Bruce D."/>
            <person name="Goodwin L."/>
            <person name="Pitluck S."/>
            <person name="Kyrpides N."/>
            <person name="Mavromatis K."/>
            <person name="Ivanova N."/>
            <person name="Mikhailova N."/>
            <person name="Chertkov O."/>
            <person name="Brettin T."/>
            <person name="Detter J.C."/>
            <person name="Han C."/>
            <person name="Larimer F."/>
            <person name="Land M."/>
            <person name="Hauser L."/>
            <person name="Markowitz V."/>
            <person name="Cheng J.-F."/>
            <person name="Hugenholtz P."/>
            <person name="Woyke T."/>
            <person name="Wu D."/>
            <person name="Pukall R."/>
            <person name="Steenblock K."/>
            <person name="Schneider S."/>
            <person name="Klenk H.-P."/>
            <person name="Eisen J.A."/>
        </authorList>
    </citation>
    <scope>NUCLEOTIDE SEQUENCE [LARGE SCALE GENOMIC DNA]</scope>
    <source>
        <strain evidence="4">DSM 14684 / CIP 108061 / JCM 11494 / NBRC 100937 / ID131577</strain>
    </source>
</reference>